<keyword evidence="1" id="KW-0812">Transmembrane</keyword>
<gene>
    <name evidence="3" type="ORF">QBC37DRAFT_428626</name>
</gene>
<dbReference type="Proteomes" id="UP001301769">
    <property type="component" value="Unassembled WGS sequence"/>
</dbReference>
<comment type="caution">
    <text evidence="3">The sequence shown here is derived from an EMBL/GenBank/DDBJ whole genome shotgun (WGS) entry which is preliminary data.</text>
</comment>
<keyword evidence="1" id="KW-0472">Membrane</keyword>
<keyword evidence="1" id="KW-1133">Transmembrane helix</keyword>
<dbReference type="EMBL" id="MU858172">
    <property type="protein sequence ID" value="KAK4210548.1"/>
    <property type="molecule type" value="Genomic_DNA"/>
</dbReference>
<evidence type="ECO:0000259" key="2">
    <source>
        <dbReference type="Pfam" id="PF26616"/>
    </source>
</evidence>
<name>A0AAN7B4F7_9PEZI</name>
<keyword evidence="4" id="KW-1185">Reference proteome</keyword>
<reference evidence="3" key="2">
    <citation type="submission" date="2023-05" db="EMBL/GenBank/DDBJ databases">
        <authorList>
            <consortium name="Lawrence Berkeley National Laboratory"/>
            <person name="Steindorff A."/>
            <person name="Hensen N."/>
            <person name="Bonometti L."/>
            <person name="Westerberg I."/>
            <person name="Brannstrom I.O."/>
            <person name="Guillou S."/>
            <person name="Cros-Aarteil S."/>
            <person name="Calhoun S."/>
            <person name="Haridas S."/>
            <person name="Kuo A."/>
            <person name="Mondo S."/>
            <person name="Pangilinan J."/>
            <person name="Riley R."/>
            <person name="Labutti K."/>
            <person name="Andreopoulos B."/>
            <person name="Lipzen A."/>
            <person name="Chen C."/>
            <person name="Yanf M."/>
            <person name="Daum C."/>
            <person name="Ng V."/>
            <person name="Clum A."/>
            <person name="Ohm R."/>
            <person name="Martin F."/>
            <person name="Silar P."/>
            <person name="Natvig D."/>
            <person name="Lalanne C."/>
            <person name="Gautier V."/>
            <person name="Ament-Velasquez S.L."/>
            <person name="Kruys A."/>
            <person name="Hutchinson M.I."/>
            <person name="Powell A.J."/>
            <person name="Barry K."/>
            <person name="Miller A.N."/>
            <person name="Grigoriev I.V."/>
            <person name="Debuchy R."/>
            <person name="Gladieux P."/>
            <person name="Thoren M.H."/>
            <person name="Johannesson H."/>
        </authorList>
    </citation>
    <scope>NUCLEOTIDE SEQUENCE</scope>
    <source>
        <strain evidence="3">PSN293</strain>
    </source>
</reference>
<evidence type="ECO:0000313" key="4">
    <source>
        <dbReference type="Proteomes" id="UP001301769"/>
    </source>
</evidence>
<dbReference type="Pfam" id="PF26616">
    <property type="entry name" value="CorA-like"/>
    <property type="match status" value="1"/>
</dbReference>
<dbReference type="AlphaFoldDB" id="A0AAN7B4F7"/>
<evidence type="ECO:0000256" key="1">
    <source>
        <dbReference type="SAM" id="Phobius"/>
    </source>
</evidence>
<evidence type="ECO:0000313" key="3">
    <source>
        <dbReference type="EMBL" id="KAK4210548.1"/>
    </source>
</evidence>
<reference evidence="3" key="1">
    <citation type="journal article" date="2023" name="Mol. Phylogenet. Evol.">
        <title>Genome-scale phylogeny and comparative genomics of the fungal order Sordariales.</title>
        <authorList>
            <person name="Hensen N."/>
            <person name="Bonometti L."/>
            <person name="Westerberg I."/>
            <person name="Brannstrom I.O."/>
            <person name="Guillou S."/>
            <person name="Cros-Aarteil S."/>
            <person name="Calhoun S."/>
            <person name="Haridas S."/>
            <person name="Kuo A."/>
            <person name="Mondo S."/>
            <person name="Pangilinan J."/>
            <person name="Riley R."/>
            <person name="LaButti K."/>
            <person name="Andreopoulos B."/>
            <person name="Lipzen A."/>
            <person name="Chen C."/>
            <person name="Yan M."/>
            <person name="Daum C."/>
            <person name="Ng V."/>
            <person name="Clum A."/>
            <person name="Steindorff A."/>
            <person name="Ohm R.A."/>
            <person name="Martin F."/>
            <person name="Silar P."/>
            <person name="Natvig D.O."/>
            <person name="Lalanne C."/>
            <person name="Gautier V."/>
            <person name="Ament-Velasquez S.L."/>
            <person name="Kruys A."/>
            <person name="Hutchinson M.I."/>
            <person name="Powell A.J."/>
            <person name="Barry K."/>
            <person name="Miller A.N."/>
            <person name="Grigoriev I.V."/>
            <person name="Debuchy R."/>
            <person name="Gladieux P."/>
            <person name="Hiltunen Thoren M."/>
            <person name="Johannesson H."/>
        </authorList>
    </citation>
    <scope>NUCLEOTIDE SEQUENCE</scope>
    <source>
        <strain evidence="3">PSN293</strain>
    </source>
</reference>
<proteinExistence type="predicted"/>
<organism evidence="3 4">
    <name type="scientific">Rhypophila decipiens</name>
    <dbReference type="NCBI Taxonomy" id="261697"/>
    <lineage>
        <taxon>Eukaryota</taxon>
        <taxon>Fungi</taxon>
        <taxon>Dikarya</taxon>
        <taxon>Ascomycota</taxon>
        <taxon>Pezizomycotina</taxon>
        <taxon>Sordariomycetes</taxon>
        <taxon>Sordariomycetidae</taxon>
        <taxon>Sordariales</taxon>
        <taxon>Naviculisporaceae</taxon>
        <taxon>Rhypophila</taxon>
    </lineage>
</organism>
<sequence>MHTFIFDEQTYQGDRYPVGIKCYAPIGEDLSLCDQKLREESLKLFQISGGGTDILRQDKALSQTQFQRSFLTSEEIEEHGILEHLRGDSWQHLVFIVRPTFSWSQLCITELAFRNLLASLRVFTSFLPVVHAFGTKTSDKQRVRDLAFYRVLSSGYEFCYNIRYFELNERGRGNPWSLRQTGVYQKCLSNKQSAWLLLNSSNYIGDRISAAFGNQNRLIDESCKASQLSPHLFIFSAATRNWDLYVENLRQKSTIFDEKAYSSRIDETNLDDYELLFSDVQEIMSLNETIALASTVIQGQRHAFSEYSNLHAKLDKRKQGSHNCDTVSTLEMLKAELQHHHEAMTILARTTSRTTQLLSAILQTRANDHLRATTATIRTDITQIQLRLGQTCVDTSHLLQLSKQGHKDAVKIKTLGQVATMFLPASLTASLFSSTVFSDSKNNISYVALYFGITLPLLLATLLLLVLLEKGLPRDTRLQRFFRDLIR</sequence>
<accession>A0AAN7B4F7</accession>
<protein>
    <recommendedName>
        <fullName evidence="2">CorA-like transporter domain-containing protein</fullName>
    </recommendedName>
</protein>
<feature type="domain" description="CorA-like transporter" evidence="2">
    <location>
        <begin position="14"/>
        <end position="253"/>
    </location>
</feature>
<feature type="transmembrane region" description="Helical" evidence="1">
    <location>
        <begin position="447"/>
        <end position="468"/>
    </location>
</feature>
<dbReference type="InterPro" id="IPR058257">
    <property type="entry name" value="CorA-like_dom"/>
</dbReference>